<organism evidence="2 3">
    <name type="scientific">Monilinia vaccinii-corymbosi</name>
    <dbReference type="NCBI Taxonomy" id="61207"/>
    <lineage>
        <taxon>Eukaryota</taxon>
        <taxon>Fungi</taxon>
        <taxon>Dikarya</taxon>
        <taxon>Ascomycota</taxon>
        <taxon>Pezizomycotina</taxon>
        <taxon>Leotiomycetes</taxon>
        <taxon>Helotiales</taxon>
        <taxon>Sclerotiniaceae</taxon>
        <taxon>Monilinia</taxon>
    </lineage>
</organism>
<sequence>MPNDLFPKFWKALYWKLRITRLRSSFQQSPKKSQTAVKGRAILSSATMYLGDSEVFRTSIAEPKRRRIEWEYVRHMSAYMALWKTAQTLIFDLPNQKTVNLTGTYNTTSIVTYSTMSNTQTATSNPGPADIIILISSQMGVNASSP</sequence>
<dbReference type="AlphaFoldDB" id="A0A8A3PE51"/>
<dbReference type="OrthoDB" id="1612078at2759"/>
<dbReference type="InterPro" id="IPR021102">
    <property type="entry name" value="PNGase_A"/>
</dbReference>
<feature type="domain" description="Peptide N-acetyl-beta-D-glucosaminyl asparaginase amidase A N-terminal" evidence="1">
    <location>
        <begin position="34"/>
        <end position="144"/>
    </location>
</feature>
<protein>
    <recommendedName>
        <fullName evidence="1">Peptide N-acetyl-beta-D-glucosaminyl asparaginase amidase A N-terminal domain-containing protein</fullName>
    </recommendedName>
</protein>
<accession>A0A8A3PE51</accession>
<reference evidence="2" key="1">
    <citation type="submission" date="2020-10" db="EMBL/GenBank/DDBJ databases">
        <title>Genome Sequence of Monilinia vaccinii-corymbosi Sheds Light on Mummy Berry Disease Infection of Blueberry and Mating Type.</title>
        <authorList>
            <person name="Yow A.G."/>
            <person name="Zhang Y."/>
            <person name="Bansal K."/>
            <person name="Eacker S.M."/>
            <person name="Sullivan S."/>
            <person name="Liachko I."/>
            <person name="Cubeta M.A."/>
            <person name="Rollins J.A."/>
            <person name="Ashrafi H."/>
        </authorList>
    </citation>
    <scope>NUCLEOTIDE SEQUENCE</scope>
    <source>
        <strain evidence="2">RL-1</strain>
    </source>
</reference>
<evidence type="ECO:0000313" key="2">
    <source>
        <dbReference type="EMBL" id="QSZ33331.1"/>
    </source>
</evidence>
<evidence type="ECO:0000313" key="3">
    <source>
        <dbReference type="Proteomes" id="UP000672032"/>
    </source>
</evidence>
<proteinExistence type="predicted"/>
<evidence type="ECO:0000259" key="1">
    <source>
        <dbReference type="Pfam" id="PF12222"/>
    </source>
</evidence>
<dbReference type="EMBL" id="CP063407">
    <property type="protein sequence ID" value="QSZ33331.1"/>
    <property type="molecule type" value="Genomic_DNA"/>
</dbReference>
<dbReference type="Pfam" id="PF12222">
    <property type="entry name" value="PNGaseA"/>
    <property type="match status" value="1"/>
</dbReference>
<keyword evidence="3" id="KW-1185">Reference proteome</keyword>
<name>A0A8A3PE51_9HELO</name>
<dbReference type="PANTHER" id="PTHR31104">
    <property type="entry name" value="PEPTIDE-N4-(N-ACETYL-BETA-GLUCOSAMINYL)ASPARAGINE AMIDASE A PROTEIN"/>
    <property type="match status" value="1"/>
</dbReference>
<dbReference type="Proteomes" id="UP000672032">
    <property type="component" value="Chromosome 3"/>
</dbReference>
<gene>
    <name evidence="2" type="ORF">DSL72_002919</name>
</gene>
<dbReference type="InterPro" id="IPR056948">
    <property type="entry name" value="PNGaseA_N"/>
</dbReference>